<evidence type="ECO:0000256" key="7">
    <source>
        <dbReference type="ARBA" id="ARBA00023277"/>
    </source>
</evidence>
<evidence type="ECO:0000256" key="8">
    <source>
        <dbReference type="ARBA" id="ARBA00023326"/>
    </source>
</evidence>
<evidence type="ECO:0000256" key="1">
    <source>
        <dbReference type="ARBA" id="ARBA00001973"/>
    </source>
</evidence>
<dbReference type="Proteomes" id="UP001392437">
    <property type="component" value="Unassembled WGS sequence"/>
</dbReference>
<keyword evidence="8" id="KW-0624">Polysaccharide degradation</keyword>
<feature type="signal peptide" evidence="13">
    <location>
        <begin position="1"/>
        <end position="21"/>
    </location>
</feature>
<evidence type="ECO:0000256" key="10">
    <source>
        <dbReference type="ARBA" id="ARBA00045077"/>
    </source>
</evidence>
<comment type="caution">
    <text evidence="15">The sequence shown here is derived from an EMBL/GenBank/DDBJ whole genome shotgun (WGS) entry which is preliminary data.</text>
</comment>
<dbReference type="InterPro" id="IPR049892">
    <property type="entry name" value="AA9"/>
</dbReference>
<dbReference type="InterPro" id="IPR005103">
    <property type="entry name" value="AA9_LPMO"/>
</dbReference>
<feature type="compositionally biased region" description="Acidic residues" evidence="12">
    <location>
        <begin position="413"/>
        <end position="430"/>
    </location>
</feature>
<feature type="region of interest" description="Disordered" evidence="12">
    <location>
        <begin position="340"/>
        <end position="465"/>
    </location>
</feature>
<dbReference type="PANTHER" id="PTHR33353">
    <property type="entry name" value="PUTATIVE (AFU_ORTHOLOGUE AFUA_1G12560)-RELATED"/>
    <property type="match status" value="1"/>
</dbReference>
<dbReference type="PANTHER" id="PTHR33353:SF32">
    <property type="entry name" value="ENDO-BETA-1,4-GLUCANASE D"/>
    <property type="match status" value="1"/>
</dbReference>
<evidence type="ECO:0000256" key="13">
    <source>
        <dbReference type="SAM" id="SignalP"/>
    </source>
</evidence>
<keyword evidence="3" id="KW-0964">Secreted</keyword>
<evidence type="ECO:0000256" key="9">
    <source>
        <dbReference type="ARBA" id="ARBA00044502"/>
    </source>
</evidence>
<keyword evidence="16" id="KW-1185">Reference proteome</keyword>
<evidence type="ECO:0000313" key="16">
    <source>
        <dbReference type="Proteomes" id="UP001392437"/>
    </source>
</evidence>
<evidence type="ECO:0000256" key="5">
    <source>
        <dbReference type="ARBA" id="ARBA00023001"/>
    </source>
</evidence>
<evidence type="ECO:0000256" key="12">
    <source>
        <dbReference type="SAM" id="MobiDB-lite"/>
    </source>
</evidence>
<evidence type="ECO:0000256" key="3">
    <source>
        <dbReference type="ARBA" id="ARBA00022525"/>
    </source>
</evidence>
<name>A0AAW0QK42_9PEZI</name>
<feature type="compositionally biased region" description="Basic and acidic residues" evidence="12">
    <location>
        <begin position="346"/>
        <end position="360"/>
    </location>
</feature>
<gene>
    <name evidence="15" type="ORF">PG999_009248</name>
</gene>
<feature type="domain" description="Auxiliary Activity family 9 catalytic" evidence="14">
    <location>
        <begin position="22"/>
        <end position="232"/>
    </location>
</feature>
<feature type="compositionally biased region" description="Basic residues" evidence="12">
    <location>
        <begin position="434"/>
        <end position="446"/>
    </location>
</feature>
<keyword evidence="6" id="KW-1015">Disulfide bond</keyword>
<dbReference type="GO" id="GO:0005576">
    <property type="term" value="C:extracellular region"/>
    <property type="evidence" value="ECO:0007669"/>
    <property type="project" value="UniProtKB-SubCell"/>
</dbReference>
<keyword evidence="4 13" id="KW-0732">Signal</keyword>
<dbReference type="Pfam" id="PF03443">
    <property type="entry name" value="AA9"/>
    <property type="match status" value="1"/>
</dbReference>
<comment type="catalytic activity">
    <reaction evidence="10">
        <text>[(1-&gt;4)-beta-D-glucosyl]n+m + reduced acceptor + O2 = 4-dehydro-beta-D-glucosyl-[(1-&gt;4)-beta-D-glucosyl]n-1 + [(1-&gt;4)-beta-D-glucosyl]m + acceptor + H2O.</text>
        <dbReference type="EC" id="1.14.99.56"/>
    </reaction>
</comment>
<feature type="compositionally biased region" description="Polar residues" evidence="12">
    <location>
        <begin position="369"/>
        <end position="379"/>
    </location>
</feature>
<proteinExistence type="inferred from homology"/>
<dbReference type="EC" id="1.14.99.56" evidence="11"/>
<reference evidence="15 16" key="1">
    <citation type="submission" date="2023-01" db="EMBL/GenBank/DDBJ databases">
        <title>Analysis of 21 Apiospora genomes using comparative genomics revels a genus with tremendous synthesis potential of carbohydrate active enzymes and secondary metabolites.</title>
        <authorList>
            <person name="Sorensen T."/>
        </authorList>
    </citation>
    <scope>NUCLEOTIDE SEQUENCE [LARGE SCALE GENOMIC DNA]</scope>
    <source>
        <strain evidence="15 16">CBS 117206</strain>
    </source>
</reference>
<organism evidence="15 16">
    <name type="scientific">Apiospora kogelbergensis</name>
    <dbReference type="NCBI Taxonomy" id="1337665"/>
    <lineage>
        <taxon>Eukaryota</taxon>
        <taxon>Fungi</taxon>
        <taxon>Dikarya</taxon>
        <taxon>Ascomycota</taxon>
        <taxon>Pezizomycotina</taxon>
        <taxon>Sordariomycetes</taxon>
        <taxon>Xylariomycetidae</taxon>
        <taxon>Amphisphaeriales</taxon>
        <taxon>Apiosporaceae</taxon>
        <taxon>Apiospora</taxon>
    </lineage>
</organism>
<accession>A0AAW0QK42</accession>
<evidence type="ECO:0000256" key="2">
    <source>
        <dbReference type="ARBA" id="ARBA00004613"/>
    </source>
</evidence>
<dbReference type="GO" id="GO:0030245">
    <property type="term" value="P:cellulose catabolic process"/>
    <property type="evidence" value="ECO:0007669"/>
    <property type="project" value="UniProtKB-KW"/>
</dbReference>
<dbReference type="AlphaFoldDB" id="A0AAW0QK42"/>
<comment type="subcellular location">
    <subcellularLocation>
        <location evidence="2">Secreted</location>
    </subcellularLocation>
</comment>
<evidence type="ECO:0000256" key="6">
    <source>
        <dbReference type="ARBA" id="ARBA00023157"/>
    </source>
</evidence>
<dbReference type="CDD" id="cd21175">
    <property type="entry name" value="LPMO_AA9"/>
    <property type="match status" value="1"/>
</dbReference>
<evidence type="ECO:0000313" key="15">
    <source>
        <dbReference type="EMBL" id="KAK8105889.1"/>
    </source>
</evidence>
<keyword evidence="7" id="KW-0119">Carbohydrate metabolism</keyword>
<keyword evidence="5" id="KW-0136">Cellulose degradation</keyword>
<evidence type="ECO:0000256" key="11">
    <source>
        <dbReference type="ARBA" id="ARBA00047174"/>
    </source>
</evidence>
<dbReference type="EMBL" id="JAQQWP010000008">
    <property type="protein sequence ID" value="KAK8105889.1"/>
    <property type="molecule type" value="Genomic_DNA"/>
</dbReference>
<feature type="compositionally biased region" description="Low complexity" evidence="12">
    <location>
        <begin position="387"/>
        <end position="397"/>
    </location>
</feature>
<comment type="similarity">
    <text evidence="9">Belongs to the polysaccharide monooxygenase AA9 family.</text>
</comment>
<protein>
    <recommendedName>
        <fullName evidence="11">lytic cellulose monooxygenase (C4-dehydrogenating)</fullName>
        <ecNumber evidence="11">1.14.99.56</ecNumber>
    </recommendedName>
</protein>
<dbReference type="Gene3D" id="2.70.50.70">
    <property type="match status" value="1"/>
</dbReference>
<feature type="chain" id="PRO_5043586923" description="lytic cellulose monooxygenase (C4-dehydrogenating)" evidence="13">
    <location>
        <begin position="22"/>
        <end position="465"/>
    </location>
</feature>
<evidence type="ECO:0000259" key="14">
    <source>
        <dbReference type="Pfam" id="PF03443"/>
    </source>
</evidence>
<sequence length="465" mass="48882">MRNSHSLLIGVLGTLAATANGHTTFTTLYVDGKDQGDGTCVRMNMNGASSTNPIAGLGNSDMACGVDGGKAVGYTCPAGAGSTLTFEWRESPNLESTGAIDISHKGPCAVYIKQVGDMATSTAAGQGWVKIWDEGYDSATGKWCTEKLMANDGLLSIRIPTNVPTGNYLVRPELLALHEADKGDPQFYVGCAQVAIKGSNTGKLDVPAEYSVSIPGHVKVGEPSVSFNIYQPKFPYPLPGPKVWNPKPADGTVAKVPTNGDNSWITGAQTVPGNCLIQEANWCGVEVPDYTTEDGCWKASEACYKQSETCYKTAPPSGSKNCKVWETKCKAIESACSSGNFQGPPNKEKKLDSAEPEPKTKIPAPDNVPSGTGSGQNNAVIIGSDEPTASSSSSPATGIKTSSAPVAPVATETEAETENSEHDEYDENDDVPAKGKRGCKSKRRRAAAGSPHLGHANLHARQWKA</sequence>
<evidence type="ECO:0000256" key="4">
    <source>
        <dbReference type="ARBA" id="ARBA00022729"/>
    </source>
</evidence>
<comment type="cofactor">
    <cofactor evidence="1">
        <name>Cu(2+)</name>
        <dbReference type="ChEBI" id="CHEBI:29036"/>
    </cofactor>
</comment>